<accession>A0AAD9R036</accession>
<dbReference type="EMBL" id="JARQWQ010000008">
    <property type="protein sequence ID" value="KAK2570428.1"/>
    <property type="molecule type" value="Genomic_DNA"/>
</dbReference>
<sequence length="216" mass="24690">MSENMEKFPCDPPPLYDTVQGQSFEDAEKGNVDPFTGKESPDVLASGDPPPYKQEEFPSKSISSFNHLPPLIMRPWQSFFRTCLKCHWSVSADNFLYNLNYYQINYAWIMVTFVIIALVQIHSDDFRLCILWSSISVLIVHLLNLSGFVPQLFGRRLLISEQLVTVIIVELLVYGLFPGAVTFIYFIVLYCGFVVAHACLTPAKKAVWQNFEIQHV</sequence>
<feature type="transmembrane region" description="Helical" evidence="5">
    <location>
        <begin position="104"/>
        <end position="122"/>
    </location>
</feature>
<comment type="similarity">
    <text evidence="5">Belongs to the PRA1 family.</text>
</comment>
<keyword evidence="8" id="KW-1185">Reference proteome</keyword>
<comment type="caution">
    <text evidence="7">The sequence shown here is derived from an EMBL/GenBank/DDBJ whole genome shotgun (WGS) entry which is preliminary data.</text>
</comment>
<evidence type="ECO:0000256" key="1">
    <source>
        <dbReference type="ARBA" id="ARBA00004141"/>
    </source>
</evidence>
<evidence type="ECO:0000256" key="2">
    <source>
        <dbReference type="ARBA" id="ARBA00022692"/>
    </source>
</evidence>
<feature type="transmembrane region" description="Helical" evidence="5">
    <location>
        <begin position="128"/>
        <end position="145"/>
    </location>
</feature>
<feature type="transmembrane region" description="Helical" evidence="5">
    <location>
        <begin position="157"/>
        <end position="177"/>
    </location>
</feature>
<evidence type="ECO:0000256" key="4">
    <source>
        <dbReference type="ARBA" id="ARBA00023136"/>
    </source>
</evidence>
<keyword evidence="2 5" id="KW-0812">Transmembrane</keyword>
<evidence type="ECO:0000256" key="3">
    <source>
        <dbReference type="ARBA" id="ARBA00022989"/>
    </source>
</evidence>
<dbReference type="GO" id="GO:0016020">
    <property type="term" value="C:membrane"/>
    <property type="evidence" value="ECO:0007669"/>
    <property type="project" value="UniProtKB-SubCell"/>
</dbReference>
<evidence type="ECO:0000313" key="8">
    <source>
        <dbReference type="Proteomes" id="UP001249851"/>
    </source>
</evidence>
<dbReference type="InterPro" id="IPR004895">
    <property type="entry name" value="Prenylated_rab_accept_PRA1"/>
</dbReference>
<organism evidence="7 8">
    <name type="scientific">Acropora cervicornis</name>
    <name type="common">Staghorn coral</name>
    <dbReference type="NCBI Taxonomy" id="6130"/>
    <lineage>
        <taxon>Eukaryota</taxon>
        <taxon>Metazoa</taxon>
        <taxon>Cnidaria</taxon>
        <taxon>Anthozoa</taxon>
        <taxon>Hexacorallia</taxon>
        <taxon>Scleractinia</taxon>
        <taxon>Astrocoeniina</taxon>
        <taxon>Acroporidae</taxon>
        <taxon>Acropora</taxon>
    </lineage>
</organism>
<reference evidence="7" key="1">
    <citation type="journal article" date="2023" name="G3 (Bethesda)">
        <title>Whole genome assembly and annotation of the endangered Caribbean coral Acropora cervicornis.</title>
        <authorList>
            <person name="Selwyn J.D."/>
            <person name="Vollmer S.V."/>
        </authorList>
    </citation>
    <scope>NUCLEOTIDE SEQUENCE</scope>
    <source>
        <strain evidence="7">K2</strain>
    </source>
</reference>
<comment type="subcellular location">
    <subcellularLocation>
        <location evidence="1 5">Membrane</location>
        <topology evidence="1 5">Multi-pass membrane protein</topology>
    </subcellularLocation>
</comment>
<name>A0AAD9R036_ACRCE</name>
<keyword evidence="4 5" id="KW-0472">Membrane</keyword>
<evidence type="ECO:0000256" key="5">
    <source>
        <dbReference type="RuleBase" id="RU363107"/>
    </source>
</evidence>
<proteinExistence type="inferred from homology"/>
<dbReference type="Proteomes" id="UP001249851">
    <property type="component" value="Unassembled WGS sequence"/>
</dbReference>
<dbReference type="Pfam" id="PF03208">
    <property type="entry name" value="PRA1"/>
    <property type="match status" value="1"/>
</dbReference>
<evidence type="ECO:0000313" key="7">
    <source>
        <dbReference type="EMBL" id="KAK2570428.1"/>
    </source>
</evidence>
<reference evidence="7" key="2">
    <citation type="journal article" date="2023" name="Science">
        <title>Genomic signatures of disease resistance in endangered staghorn corals.</title>
        <authorList>
            <person name="Vollmer S.V."/>
            <person name="Selwyn J.D."/>
            <person name="Despard B.A."/>
            <person name="Roesel C.L."/>
        </authorList>
    </citation>
    <scope>NUCLEOTIDE SEQUENCE</scope>
    <source>
        <strain evidence="7">K2</strain>
    </source>
</reference>
<keyword evidence="3 5" id="KW-1133">Transmembrane helix</keyword>
<protein>
    <recommendedName>
        <fullName evidence="5">PRA1 family protein</fullName>
    </recommendedName>
</protein>
<gene>
    <name evidence="7" type="ORF">P5673_005242</name>
</gene>
<feature type="region of interest" description="Disordered" evidence="6">
    <location>
        <begin position="1"/>
        <end position="53"/>
    </location>
</feature>
<evidence type="ECO:0000256" key="6">
    <source>
        <dbReference type="SAM" id="MobiDB-lite"/>
    </source>
</evidence>
<dbReference type="AlphaFoldDB" id="A0AAD9R036"/>